<reference evidence="1 2" key="1">
    <citation type="submission" date="2016-03" db="EMBL/GenBank/DDBJ databases">
        <authorList>
            <person name="Ploux O."/>
        </authorList>
    </citation>
    <scope>NUCLEOTIDE SEQUENCE [LARGE SCALE GENOMIC DNA]</scope>
    <source>
        <strain evidence="1 2">UAMH 11012</strain>
    </source>
</reference>
<evidence type="ECO:0000313" key="1">
    <source>
        <dbReference type="EMBL" id="CZR57211.1"/>
    </source>
</evidence>
<accession>A0A1L7WWR4</accession>
<protein>
    <submittedName>
        <fullName evidence="1">Uncharacterized protein</fullName>
    </submittedName>
</protein>
<keyword evidence="2" id="KW-1185">Reference proteome</keyword>
<proteinExistence type="predicted"/>
<sequence length="109" mass="11738">MGELDKAQTMLEAADAIRSRNGDVDAVCTQNNLGRLWEMKGGVVKAQEWRTKNPDKMICSTSIEASLAKVPNARTHSIADGNARKPTGRDTMLSAKIHKASVWTLGASG</sequence>
<name>A0A1L7WWR4_9HELO</name>
<dbReference type="EMBL" id="FJOG01000009">
    <property type="protein sequence ID" value="CZR57211.1"/>
    <property type="molecule type" value="Genomic_DNA"/>
</dbReference>
<dbReference type="AlphaFoldDB" id="A0A1L7WWR4"/>
<gene>
    <name evidence="1" type="ORF">PAC_07100</name>
</gene>
<evidence type="ECO:0000313" key="2">
    <source>
        <dbReference type="Proteomes" id="UP000184330"/>
    </source>
</evidence>
<dbReference type="Proteomes" id="UP000184330">
    <property type="component" value="Unassembled WGS sequence"/>
</dbReference>
<organism evidence="1 2">
    <name type="scientific">Phialocephala subalpina</name>
    <dbReference type="NCBI Taxonomy" id="576137"/>
    <lineage>
        <taxon>Eukaryota</taxon>
        <taxon>Fungi</taxon>
        <taxon>Dikarya</taxon>
        <taxon>Ascomycota</taxon>
        <taxon>Pezizomycotina</taxon>
        <taxon>Leotiomycetes</taxon>
        <taxon>Helotiales</taxon>
        <taxon>Mollisiaceae</taxon>
        <taxon>Phialocephala</taxon>
        <taxon>Phialocephala fortinii species complex</taxon>
    </lineage>
</organism>
<dbReference type="OrthoDB" id="432970at2759"/>